<dbReference type="Proteomes" id="UP000266841">
    <property type="component" value="Unassembled WGS sequence"/>
</dbReference>
<gene>
    <name evidence="2" type="ORF">THAOC_29065</name>
</gene>
<feature type="non-terminal residue" evidence="2">
    <location>
        <position position="1"/>
    </location>
</feature>
<proteinExistence type="predicted"/>
<feature type="compositionally biased region" description="Polar residues" evidence="1">
    <location>
        <begin position="63"/>
        <end position="76"/>
    </location>
</feature>
<name>K0RHJ8_THAOC</name>
<protein>
    <submittedName>
        <fullName evidence="2">Uncharacterized protein</fullName>
    </submittedName>
</protein>
<evidence type="ECO:0000256" key="1">
    <source>
        <dbReference type="SAM" id="MobiDB-lite"/>
    </source>
</evidence>
<keyword evidence="3" id="KW-1185">Reference proteome</keyword>
<dbReference type="AlphaFoldDB" id="K0RHJ8"/>
<sequence length="76" mass="8401">ICTQREPKPAGFSVRGVHTTHPPPLQQDRIEQQRDVEAMEPGESGMEDPAEANEVTGDRETNARGTDQQAQEEQGM</sequence>
<dbReference type="EMBL" id="AGNL01041102">
    <property type="protein sequence ID" value="EJK51739.1"/>
    <property type="molecule type" value="Genomic_DNA"/>
</dbReference>
<evidence type="ECO:0000313" key="2">
    <source>
        <dbReference type="EMBL" id="EJK51739.1"/>
    </source>
</evidence>
<accession>K0RHJ8</accession>
<feature type="compositionally biased region" description="Basic and acidic residues" evidence="1">
    <location>
        <begin position="28"/>
        <end position="37"/>
    </location>
</feature>
<reference evidence="2 3" key="1">
    <citation type="journal article" date="2012" name="Genome Biol.">
        <title>Genome and low-iron response of an oceanic diatom adapted to chronic iron limitation.</title>
        <authorList>
            <person name="Lommer M."/>
            <person name="Specht M."/>
            <person name="Roy A.S."/>
            <person name="Kraemer L."/>
            <person name="Andreson R."/>
            <person name="Gutowska M.A."/>
            <person name="Wolf J."/>
            <person name="Bergner S.V."/>
            <person name="Schilhabel M.B."/>
            <person name="Klostermeier U.C."/>
            <person name="Beiko R.G."/>
            <person name="Rosenstiel P."/>
            <person name="Hippler M."/>
            <person name="Laroche J."/>
        </authorList>
    </citation>
    <scope>NUCLEOTIDE SEQUENCE [LARGE SCALE GENOMIC DNA]</scope>
    <source>
        <strain evidence="2 3">CCMP1005</strain>
    </source>
</reference>
<comment type="caution">
    <text evidence="2">The sequence shown here is derived from an EMBL/GenBank/DDBJ whole genome shotgun (WGS) entry which is preliminary data.</text>
</comment>
<evidence type="ECO:0000313" key="3">
    <source>
        <dbReference type="Proteomes" id="UP000266841"/>
    </source>
</evidence>
<feature type="region of interest" description="Disordered" evidence="1">
    <location>
        <begin position="1"/>
        <end position="76"/>
    </location>
</feature>
<organism evidence="2 3">
    <name type="scientific">Thalassiosira oceanica</name>
    <name type="common">Marine diatom</name>
    <dbReference type="NCBI Taxonomy" id="159749"/>
    <lineage>
        <taxon>Eukaryota</taxon>
        <taxon>Sar</taxon>
        <taxon>Stramenopiles</taxon>
        <taxon>Ochrophyta</taxon>
        <taxon>Bacillariophyta</taxon>
        <taxon>Coscinodiscophyceae</taxon>
        <taxon>Thalassiosirophycidae</taxon>
        <taxon>Thalassiosirales</taxon>
        <taxon>Thalassiosiraceae</taxon>
        <taxon>Thalassiosira</taxon>
    </lineage>
</organism>